<comment type="subcellular location">
    <subcellularLocation>
        <location evidence="1">Membrane</location>
        <topology evidence="1">Multi-pass membrane protein</topology>
    </subcellularLocation>
</comment>
<name>A0AAN0RCT8_9PROT</name>
<feature type="transmembrane region" description="Helical" evidence="5">
    <location>
        <begin position="21"/>
        <end position="41"/>
    </location>
</feature>
<feature type="transmembrane region" description="Helical" evidence="5">
    <location>
        <begin position="158"/>
        <end position="179"/>
    </location>
</feature>
<dbReference type="EMBL" id="CP003181">
    <property type="protein sequence ID" value="AHJ62507.1"/>
    <property type="molecule type" value="Genomic_DNA"/>
</dbReference>
<dbReference type="Proteomes" id="UP000019438">
    <property type="component" value="Chromosome"/>
</dbReference>
<feature type="transmembrane region" description="Helical" evidence="5">
    <location>
        <begin position="84"/>
        <end position="105"/>
    </location>
</feature>
<accession>A0AAN0RCT8</accession>
<dbReference type="GO" id="GO:0016020">
    <property type="term" value="C:membrane"/>
    <property type="evidence" value="ECO:0007669"/>
    <property type="project" value="UniProtKB-SubCell"/>
</dbReference>
<reference evidence="7" key="1">
    <citation type="submission" date="2012-06" db="EMBL/GenBank/DDBJ databases">
        <title>Genome analysis of multiple Granulibacter bethesdensis isolates demonstrates substantial genome diversity.</title>
        <authorList>
            <person name="Greenberg D.E."/>
            <person name="Porcella S.F."/>
            <person name="Zarember K."/>
            <person name="Zelazny A.M."/>
            <person name="Bruno D."/>
            <person name="Martens C."/>
            <person name="Barbian K.D."/>
            <person name="Jaske E."/>
            <person name="Holland S.M."/>
        </authorList>
    </citation>
    <scope>NUCLEOTIDE SEQUENCE [LARGE SCALE GENOMIC DNA]</scope>
    <source>
        <strain evidence="7">CGDNIH3</strain>
    </source>
</reference>
<sequence>MTSCDRSSDRRRGLSYPVGMACHRIIALFAVIMASLALGVAFSVEWWAHRPPCALCLVERWPYRIAIALGVIAFFLPPRPALVLCGLAALSFCVAAGAGLLHAGVEWHFWPSPLPECAAPRFSSQLSITDMLAHMPTRPDKPCDEPTYLIPRFPVSMAFANCLYALAMAIIMMKMLLALKPDRA</sequence>
<keyword evidence="4 5" id="KW-0472">Membrane</keyword>
<evidence type="ECO:0000313" key="7">
    <source>
        <dbReference type="Proteomes" id="UP000019438"/>
    </source>
</evidence>
<evidence type="ECO:0000256" key="5">
    <source>
        <dbReference type="SAM" id="Phobius"/>
    </source>
</evidence>
<dbReference type="InterPro" id="IPR023380">
    <property type="entry name" value="DsbB-like_sf"/>
</dbReference>
<dbReference type="InterPro" id="IPR003752">
    <property type="entry name" value="DiS_bond_form_DsbB/BdbC"/>
</dbReference>
<dbReference type="Pfam" id="PF02600">
    <property type="entry name" value="DsbB"/>
    <property type="match status" value="1"/>
</dbReference>
<dbReference type="GO" id="GO:0015035">
    <property type="term" value="F:protein-disulfide reductase activity"/>
    <property type="evidence" value="ECO:0007669"/>
    <property type="project" value="InterPro"/>
</dbReference>
<evidence type="ECO:0000256" key="4">
    <source>
        <dbReference type="ARBA" id="ARBA00023136"/>
    </source>
</evidence>
<protein>
    <submittedName>
        <fullName evidence="6">Disulfide bond formation protein B</fullName>
    </submittedName>
</protein>
<evidence type="ECO:0000313" key="6">
    <source>
        <dbReference type="EMBL" id="AHJ62507.1"/>
    </source>
</evidence>
<gene>
    <name evidence="6" type="ORF">GbCGDNIH3_7166</name>
</gene>
<dbReference type="KEGG" id="gbc:GbCGDNIH3_7166"/>
<evidence type="ECO:0000256" key="2">
    <source>
        <dbReference type="ARBA" id="ARBA00022692"/>
    </source>
</evidence>
<keyword evidence="2 5" id="KW-0812">Transmembrane</keyword>
<evidence type="ECO:0000256" key="3">
    <source>
        <dbReference type="ARBA" id="ARBA00022989"/>
    </source>
</evidence>
<dbReference type="GO" id="GO:0006457">
    <property type="term" value="P:protein folding"/>
    <property type="evidence" value="ECO:0007669"/>
    <property type="project" value="InterPro"/>
</dbReference>
<dbReference type="Gene3D" id="1.20.1550.10">
    <property type="entry name" value="DsbB-like"/>
    <property type="match status" value="1"/>
</dbReference>
<evidence type="ECO:0000256" key="1">
    <source>
        <dbReference type="ARBA" id="ARBA00004141"/>
    </source>
</evidence>
<dbReference type="RefSeq" id="WP_095532080.1">
    <property type="nucleotide sequence ID" value="NZ_CP003181.2"/>
</dbReference>
<dbReference type="AlphaFoldDB" id="A0AAN0RCT8"/>
<organism evidence="6 7">
    <name type="scientific">Granulibacter bethesdensis</name>
    <dbReference type="NCBI Taxonomy" id="364410"/>
    <lineage>
        <taxon>Bacteria</taxon>
        <taxon>Pseudomonadati</taxon>
        <taxon>Pseudomonadota</taxon>
        <taxon>Alphaproteobacteria</taxon>
        <taxon>Acetobacterales</taxon>
        <taxon>Acetobacteraceae</taxon>
        <taxon>Granulibacter</taxon>
    </lineage>
</organism>
<proteinExistence type="predicted"/>
<dbReference type="SUPFAM" id="SSF158442">
    <property type="entry name" value="DsbB-like"/>
    <property type="match status" value="1"/>
</dbReference>
<keyword evidence="3 5" id="KW-1133">Transmembrane helix</keyword>
<feature type="transmembrane region" description="Helical" evidence="5">
    <location>
        <begin position="61"/>
        <end position="77"/>
    </location>
</feature>